<dbReference type="Pfam" id="PF02458">
    <property type="entry name" value="Transferase"/>
    <property type="match status" value="1"/>
</dbReference>
<keyword evidence="1" id="KW-0808">Transferase</keyword>
<comment type="caution">
    <text evidence="2">The sequence shown here is derived from an EMBL/GenBank/DDBJ whole genome shotgun (WGS) entry which is preliminary data.</text>
</comment>
<evidence type="ECO:0000256" key="1">
    <source>
        <dbReference type="ARBA" id="ARBA00022679"/>
    </source>
</evidence>
<accession>A0A978UYZ0</accession>
<name>A0A978UYZ0_ZIZJJ</name>
<reference evidence="2" key="1">
    <citation type="journal article" date="2021" name="Front. Plant Sci.">
        <title>Chromosome-Scale Genome Assembly for Chinese Sour Jujube and Insights Into Its Genome Evolution and Domestication Signature.</title>
        <authorList>
            <person name="Shen L.-Y."/>
            <person name="Luo H."/>
            <person name="Wang X.-L."/>
            <person name="Wang X.-M."/>
            <person name="Qiu X.-J."/>
            <person name="Liu H."/>
            <person name="Zhou S.-S."/>
            <person name="Jia K.-H."/>
            <person name="Nie S."/>
            <person name="Bao Y.-T."/>
            <person name="Zhang R.-G."/>
            <person name="Yun Q.-Z."/>
            <person name="Chai Y.-H."/>
            <person name="Lu J.-Y."/>
            <person name="Li Y."/>
            <person name="Zhao S.-W."/>
            <person name="Mao J.-F."/>
            <person name="Jia S.-G."/>
            <person name="Mao Y.-M."/>
        </authorList>
    </citation>
    <scope>NUCLEOTIDE SEQUENCE</scope>
    <source>
        <strain evidence="2">AT0</strain>
        <tissue evidence="2">Leaf</tissue>
    </source>
</reference>
<dbReference type="Proteomes" id="UP000813462">
    <property type="component" value="Unassembled WGS sequence"/>
</dbReference>
<dbReference type="InterPro" id="IPR023213">
    <property type="entry name" value="CAT-like_dom_sf"/>
</dbReference>
<dbReference type="PANTHER" id="PTHR31896:SF39">
    <property type="entry name" value="PROTEIN ENHANCED PSEUDOMONAS SUSCEPTIBILITY 1-LIKE"/>
    <property type="match status" value="1"/>
</dbReference>
<evidence type="ECO:0000313" key="3">
    <source>
        <dbReference type="Proteomes" id="UP000813462"/>
    </source>
</evidence>
<gene>
    <name evidence="2" type="ORF">FEM48_Zijuj08G0119600</name>
</gene>
<dbReference type="GO" id="GO:0016740">
    <property type="term" value="F:transferase activity"/>
    <property type="evidence" value="ECO:0007669"/>
    <property type="project" value="UniProtKB-KW"/>
</dbReference>
<dbReference type="Gene3D" id="3.30.559.10">
    <property type="entry name" value="Chloramphenicol acetyltransferase-like domain"/>
    <property type="match status" value="1"/>
</dbReference>
<sequence length="131" mass="14559">MINATAGELSKKRSGWAALQMKKMIDSQISEENGRFSEGWARNPVLPKLEGIKENSLFYCSSWRFNVYGNDFRWGSRPVAVRSGPATKLDAVLNVFPAGDEHGSIEFEACLSPQRLQAMADDADFIESLTV</sequence>
<dbReference type="EMBL" id="JAEACU010000008">
    <property type="protein sequence ID" value="KAH7520206.1"/>
    <property type="molecule type" value="Genomic_DNA"/>
</dbReference>
<dbReference type="InterPro" id="IPR051283">
    <property type="entry name" value="Sec_Metabolite_Acyltrans"/>
</dbReference>
<evidence type="ECO:0000313" key="2">
    <source>
        <dbReference type="EMBL" id="KAH7520206.1"/>
    </source>
</evidence>
<protein>
    <submittedName>
        <fullName evidence="2">Uncharacterized protein</fullName>
    </submittedName>
</protein>
<dbReference type="AlphaFoldDB" id="A0A978UYZ0"/>
<dbReference type="PANTHER" id="PTHR31896">
    <property type="entry name" value="FAMILY REGULATORY PROTEIN, PUTATIVE (AFU_ORTHOLOGUE AFUA_3G14730)-RELATED"/>
    <property type="match status" value="1"/>
</dbReference>
<organism evidence="2 3">
    <name type="scientific">Ziziphus jujuba var. spinosa</name>
    <dbReference type="NCBI Taxonomy" id="714518"/>
    <lineage>
        <taxon>Eukaryota</taxon>
        <taxon>Viridiplantae</taxon>
        <taxon>Streptophyta</taxon>
        <taxon>Embryophyta</taxon>
        <taxon>Tracheophyta</taxon>
        <taxon>Spermatophyta</taxon>
        <taxon>Magnoliopsida</taxon>
        <taxon>eudicotyledons</taxon>
        <taxon>Gunneridae</taxon>
        <taxon>Pentapetalae</taxon>
        <taxon>rosids</taxon>
        <taxon>fabids</taxon>
        <taxon>Rosales</taxon>
        <taxon>Rhamnaceae</taxon>
        <taxon>Paliureae</taxon>
        <taxon>Ziziphus</taxon>
    </lineage>
</organism>
<proteinExistence type="predicted"/>